<name>A0A3D8VEF3_9GAMM</name>
<accession>A0A3D8VEF3</accession>
<dbReference type="PANTHER" id="PTHR37423:SF2">
    <property type="entry name" value="MEMBRANE-BOUND LYTIC MUREIN TRANSGLYCOSYLASE C"/>
    <property type="match status" value="1"/>
</dbReference>
<dbReference type="AlphaFoldDB" id="A0A3D8VEF3"/>
<dbReference type="SUPFAM" id="SSF53955">
    <property type="entry name" value="Lysozyme-like"/>
    <property type="match status" value="1"/>
</dbReference>
<evidence type="ECO:0000313" key="3">
    <source>
        <dbReference type="EMBL" id="RDY67228.1"/>
    </source>
</evidence>
<evidence type="ECO:0000259" key="2">
    <source>
        <dbReference type="Pfam" id="PF01464"/>
    </source>
</evidence>
<feature type="domain" description="Transglycosylase SLT" evidence="2">
    <location>
        <begin position="70"/>
        <end position="166"/>
    </location>
</feature>
<sequence>MRVARGQVYTYTEAGVVHYASQRPTPRAGLGPVSRVTYTYMESCYACALQPGVDFATIRLDTRAFSAEIASASRDFGVDEAVVRAIIHAESAYNPNAISRVGAQGLMQLMPATARRFGVVNVFDIRQNIRGGVQYLAWLLQRFDGNLVLAAAGYNAGEGAVDRYRGVPPFDETQRYVQRVAVLAERYRSATAMRR</sequence>
<dbReference type="EMBL" id="QTJR01000006">
    <property type="protein sequence ID" value="RDY67228.1"/>
    <property type="molecule type" value="Genomic_DNA"/>
</dbReference>
<organism evidence="3 4">
    <name type="scientific">Lysobacter soli</name>
    <dbReference type="NCBI Taxonomy" id="453783"/>
    <lineage>
        <taxon>Bacteria</taxon>
        <taxon>Pseudomonadati</taxon>
        <taxon>Pseudomonadota</taxon>
        <taxon>Gammaproteobacteria</taxon>
        <taxon>Lysobacterales</taxon>
        <taxon>Lysobacteraceae</taxon>
        <taxon>Lysobacter</taxon>
    </lineage>
</organism>
<dbReference type="PROSITE" id="PS00922">
    <property type="entry name" value="TRANSGLYCOSYLASE"/>
    <property type="match status" value="1"/>
</dbReference>
<dbReference type="GO" id="GO:0008933">
    <property type="term" value="F:peptidoglycan lytic transglycosylase activity"/>
    <property type="evidence" value="ECO:0007669"/>
    <property type="project" value="InterPro"/>
</dbReference>
<comment type="caution">
    <text evidence="3">The sequence shown here is derived from an EMBL/GenBank/DDBJ whole genome shotgun (WGS) entry which is preliminary data.</text>
</comment>
<comment type="similarity">
    <text evidence="1">Belongs to the transglycosylase Slt family.</text>
</comment>
<dbReference type="CDD" id="cd00254">
    <property type="entry name" value="LT-like"/>
    <property type="match status" value="1"/>
</dbReference>
<dbReference type="InterPro" id="IPR023346">
    <property type="entry name" value="Lysozyme-like_dom_sf"/>
</dbReference>
<evidence type="ECO:0000313" key="4">
    <source>
        <dbReference type="Proteomes" id="UP000256829"/>
    </source>
</evidence>
<dbReference type="Gene3D" id="1.10.530.10">
    <property type="match status" value="1"/>
</dbReference>
<protein>
    <submittedName>
        <fullName evidence="3">Lytic transglycosylase domain-containing protein</fullName>
    </submittedName>
</protein>
<dbReference type="InterPro" id="IPR000189">
    <property type="entry name" value="Transglyc_AS"/>
</dbReference>
<dbReference type="PANTHER" id="PTHR37423">
    <property type="entry name" value="SOLUBLE LYTIC MUREIN TRANSGLYCOSYLASE-RELATED"/>
    <property type="match status" value="1"/>
</dbReference>
<dbReference type="GO" id="GO:0016020">
    <property type="term" value="C:membrane"/>
    <property type="evidence" value="ECO:0007669"/>
    <property type="project" value="InterPro"/>
</dbReference>
<reference evidence="3 4" key="1">
    <citation type="submission" date="2018-08" db="EMBL/GenBank/DDBJ databases">
        <title>Lysobacter soli KCTC 22011, whole genome shotgun sequence.</title>
        <authorList>
            <person name="Zhang X."/>
            <person name="Feng G."/>
            <person name="Zhu H."/>
        </authorList>
    </citation>
    <scope>NUCLEOTIDE SEQUENCE [LARGE SCALE GENOMIC DNA]</scope>
    <source>
        <strain evidence="3 4">KCTC 22011</strain>
    </source>
</reference>
<dbReference type="Pfam" id="PF01464">
    <property type="entry name" value="SLT"/>
    <property type="match status" value="1"/>
</dbReference>
<dbReference type="InterPro" id="IPR008258">
    <property type="entry name" value="Transglycosylase_SLT_dom_1"/>
</dbReference>
<dbReference type="Proteomes" id="UP000256829">
    <property type="component" value="Unassembled WGS sequence"/>
</dbReference>
<gene>
    <name evidence="3" type="ORF">DX912_10480</name>
</gene>
<dbReference type="GO" id="GO:0000270">
    <property type="term" value="P:peptidoglycan metabolic process"/>
    <property type="evidence" value="ECO:0007669"/>
    <property type="project" value="InterPro"/>
</dbReference>
<proteinExistence type="inferred from homology"/>
<evidence type="ECO:0000256" key="1">
    <source>
        <dbReference type="ARBA" id="ARBA00007734"/>
    </source>
</evidence>
<keyword evidence="4" id="KW-1185">Reference proteome</keyword>